<evidence type="ECO:0000313" key="1">
    <source>
        <dbReference type="EMBL" id="CAB0001533.1"/>
    </source>
</evidence>
<name>A0A6H5GEH5_9HEMI</name>
<dbReference type="AlphaFoldDB" id="A0A6H5GEH5"/>
<dbReference type="EMBL" id="CADCXU010011053">
    <property type="protein sequence ID" value="CAB0001533.1"/>
    <property type="molecule type" value="Genomic_DNA"/>
</dbReference>
<organism evidence="1 2">
    <name type="scientific">Nesidiocoris tenuis</name>
    <dbReference type="NCBI Taxonomy" id="355587"/>
    <lineage>
        <taxon>Eukaryota</taxon>
        <taxon>Metazoa</taxon>
        <taxon>Ecdysozoa</taxon>
        <taxon>Arthropoda</taxon>
        <taxon>Hexapoda</taxon>
        <taxon>Insecta</taxon>
        <taxon>Pterygota</taxon>
        <taxon>Neoptera</taxon>
        <taxon>Paraneoptera</taxon>
        <taxon>Hemiptera</taxon>
        <taxon>Heteroptera</taxon>
        <taxon>Panheteroptera</taxon>
        <taxon>Cimicomorpha</taxon>
        <taxon>Miridae</taxon>
        <taxon>Dicyphina</taxon>
        <taxon>Nesidiocoris</taxon>
    </lineage>
</organism>
<feature type="non-terminal residue" evidence="1">
    <location>
        <position position="58"/>
    </location>
</feature>
<gene>
    <name evidence="1" type="ORF">NTEN_LOCUS7320</name>
</gene>
<dbReference type="Proteomes" id="UP000479000">
    <property type="component" value="Unassembled WGS sequence"/>
</dbReference>
<keyword evidence="2" id="KW-1185">Reference proteome</keyword>
<proteinExistence type="predicted"/>
<evidence type="ECO:0000313" key="2">
    <source>
        <dbReference type="Proteomes" id="UP000479000"/>
    </source>
</evidence>
<sequence>MRLVHDISENMALHGCLGNIVSSGEKNTFPLFHRSAITLAAHASYQLVGTLSSVPIGR</sequence>
<reference evidence="1 2" key="1">
    <citation type="submission" date="2020-02" db="EMBL/GenBank/DDBJ databases">
        <authorList>
            <person name="Ferguson B K."/>
        </authorList>
    </citation>
    <scope>NUCLEOTIDE SEQUENCE [LARGE SCALE GENOMIC DNA]</scope>
</reference>
<accession>A0A6H5GEH5</accession>
<protein>
    <submittedName>
        <fullName evidence="1">Uncharacterized protein</fullName>
    </submittedName>
</protein>